<dbReference type="AlphaFoldDB" id="A0A225WMT1"/>
<keyword evidence="3" id="KW-1185">Reference proteome</keyword>
<evidence type="ECO:0000256" key="1">
    <source>
        <dbReference type="SAM" id="MobiDB-lite"/>
    </source>
</evidence>
<accession>A0A225WMT1</accession>
<dbReference type="Proteomes" id="UP000198211">
    <property type="component" value="Unassembled WGS sequence"/>
</dbReference>
<gene>
    <name evidence="2" type="ORF">PHMEG_0006870</name>
</gene>
<feature type="region of interest" description="Disordered" evidence="1">
    <location>
        <begin position="148"/>
        <end position="177"/>
    </location>
</feature>
<dbReference type="OrthoDB" id="124789at2759"/>
<name>A0A225WMT1_9STRA</name>
<organism evidence="2 3">
    <name type="scientific">Phytophthora megakarya</name>
    <dbReference type="NCBI Taxonomy" id="4795"/>
    <lineage>
        <taxon>Eukaryota</taxon>
        <taxon>Sar</taxon>
        <taxon>Stramenopiles</taxon>
        <taxon>Oomycota</taxon>
        <taxon>Peronosporomycetes</taxon>
        <taxon>Peronosporales</taxon>
        <taxon>Peronosporaceae</taxon>
        <taxon>Phytophthora</taxon>
    </lineage>
</organism>
<dbReference type="STRING" id="4795.A0A225WMT1"/>
<protein>
    <submittedName>
        <fullName evidence="2">Uncharacterized protein</fullName>
    </submittedName>
</protein>
<evidence type="ECO:0000313" key="2">
    <source>
        <dbReference type="EMBL" id="OWZ18955.1"/>
    </source>
</evidence>
<dbReference type="EMBL" id="NBNE01000511">
    <property type="protein sequence ID" value="OWZ18955.1"/>
    <property type="molecule type" value="Genomic_DNA"/>
</dbReference>
<comment type="caution">
    <text evidence="2">The sequence shown here is derived from an EMBL/GenBank/DDBJ whole genome shotgun (WGS) entry which is preliminary data.</text>
</comment>
<proteinExistence type="predicted"/>
<sequence length="177" mass="20585">MMNVLRFTTRFVDDQVEEEYSLAMERFKMYIFIRNDEDVHRIRPDGGFRAHEFAIVSFLYRCACGHTNFVSQKHIHCRSCHSMDKHRRKTCDSDNANSQRYTEALRATQLIASALADIEGGEEVQQMLDFVNEQWCNVRPISSELSIPRSYREPGNRSVLPQIMDEDLDSSEGQKNA</sequence>
<reference evidence="3" key="1">
    <citation type="submission" date="2017-03" db="EMBL/GenBank/DDBJ databases">
        <title>Phytopthora megakarya and P. palmivora, two closely related causual agents of cacao black pod achieved similar genome size and gene model numbers by different mechanisms.</title>
        <authorList>
            <person name="Ali S."/>
            <person name="Shao J."/>
            <person name="Larry D.J."/>
            <person name="Kronmiller B."/>
            <person name="Shen D."/>
            <person name="Strem M.D."/>
            <person name="Melnick R.L."/>
            <person name="Guiltinan M.J."/>
            <person name="Tyler B.M."/>
            <person name="Meinhardt L.W."/>
            <person name="Bailey B.A."/>
        </authorList>
    </citation>
    <scope>NUCLEOTIDE SEQUENCE [LARGE SCALE GENOMIC DNA]</scope>
    <source>
        <strain evidence="3">zdho120</strain>
    </source>
</reference>
<evidence type="ECO:0000313" key="3">
    <source>
        <dbReference type="Proteomes" id="UP000198211"/>
    </source>
</evidence>